<feature type="domain" description="Condensation" evidence="1">
    <location>
        <begin position="79"/>
        <end position="156"/>
    </location>
</feature>
<dbReference type="Pfam" id="PF00668">
    <property type="entry name" value="Condensation"/>
    <property type="match status" value="1"/>
</dbReference>
<dbReference type="GO" id="GO:0003824">
    <property type="term" value="F:catalytic activity"/>
    <property type="evidence" value="ECO:0007669"/>
    <property type="project" value="InterPro"/>
</dbReference>
<evidence type="ECO:0000259" key="1">
    <source>
        <dbReference type="Pfam" id="PF00668"/>
    </source>
</evidence>
<dbReference type="InterPro" id="IPR023213">
    <property type="entry name" value="CAT-like_dom_sf"/>
</dbReference>
<dbReference type="AlphaFoldDB" id="A0A2Z3L6I1"/>
<gene>
    <name evidence="2" type="primary">dhbF</name>
    <name evidence="2" type="ORF">DK880_00060</name>
</gene>
<name>A0A2Z3L6I1_9BACT</name>
<evidence type="ECO:0000313" key="3">
    <source>
        <dbReference type="Proteomes" id="UP000245872"/>
    </source>
</evidence>
<dbReference type="SUPFAM" id="SSF52777">
    <property type="entry name" value="CoA-dependent acyltransferases"/>
    <property type="match status" value="1"/>
</dbReference>
<dbReference type="OrthoDB" id="605930at2"/>
<dbReference type="EMBL" id="CP029619">
    <property type="protein sequence ID" value="AWN81398.1"/>
    <property type="molecule type" value="Genomic_DNA"/>
</dbReference>
<sequence>MNFNSILMHIYSIMHQGIKIWSQGSNIKLFVPKNAVLKKEHTDFIKLNRKQILQHLVSNCVYTKDYDILMLKEQSVQPLLSFSQERLWFMDQYEGGSNAYNIEMTYKLSPVIRLDILEQSIRHIVLRHEILRTLIKKDNEGNSYQLVLDSQQHPIEKVG</sequence>
<reference evidence="2 3" key="1">
    <citation type="submission" date="2018-05" db="EMBL/GenBank/DDBJ databases">
        <title>Candidatus Cardinium hertigii Genome Assembly.</title>
        <authorList>
            <person name="Showmaker K.C."/>
            <person name="Walden K.O."/>
            <person name="Fields C.J."/>
            <person name="Lambert K.N."/>
            <person name="Hudson M.E."/>
        </authorList>
    </citation>
    <scope>NUCLEOTIDE SEQUENCE [LARGE SCALE GENOMIC DNA]</scope>
    <source>
        <strain evidence="3">cHgTN10</strain>
    </source>
</reference>
<organism evidence="2 3">
    <name type="scientific">Candidatus Cardinium hertigii</name>
    <dbReference type="NCBI Taxonomy" id="247481"/>
    <lineage>
        <taxon>Bacteria</taxon>
        <taxon>Pseudomonadati</taxon>
        <taxon>Bacteroidota</taxon>
        <taxon>Cytophagia</taxon>
        <taxon>Cytophagales</taxon>
        <taxon>Amoebophilaceae</taxon>
        <taxon>Candidatus Cardinium</taxon>
    </lineage>
</organism>
<dbReference type="KEGG" id="cher:DK880_00060"/>
<evidence type="ECO:0000313" key="2">
    <source>
        <dbReference type="EMBL" id="AWN81398.1"/>
    </source>
</evidence>
<accession>A0A2Z3L6I1</accession>
<keyword evidence="3" id="KW-1185">Reference proteome</keyword>
<protein>
    <submittedName>
        <fullName evidence="2">Dimodular nonribosomal peptide synthase</fullName>
    </submittedName>
</protein>
<dbReference type="Proteomes" id="UP000245872">
    <property type="component" value="Chromosome"/>
</dbReference>
<dbReference type="Gene3D" id="3.30.559.10">
    <property type="entry name" value="Chloramphenicol acetyltransferase-like domain"/>
    <property type="match status" value="1"/>
</dbReference>
<dbReference type="InterPro" id="IPR001242">
    <property type="entry name" value="Condensation_dom"/>
</dbReference>
<proteinExistence type="predicted"/>